<feature type="domain" description="HTH tetR-type" evidence="3">
    <location>
        <begin position="15"/>
        <end position="73"/>
    </location>
</feature>
<evidence type="ECO:0000313" key="4">
    <source>
        <dbReference type="EMBL" id="GAA2228805.1"/>
    </source>
</evidence>
<dbReference type="RefSeq" id="WP_344634570.1">
    <property type="nucleotide sequence ID" value="NZ_BAAATR010000002.1"/>
</dbReference>
<name>A0ABN3DEZ2_9ACTN</name>
<dbReference type="Proteomes" id="UP001500305">
    <property type="component" value="Unassembled WGS sequence"/>
</dbReference>
<evidence type="ECO:0000313" key="5">
    <source>
        <dbReference type="Proteomes" id="UP001500305"/>
    </source>
</evidence>
<accession>A0ABN3DEZ2</accession>
<evidence type="ECO:0000256" key="1">
    <source>
        <dbReference type="ARBA" id="ARBA00023125"/>
    </source>
</evidence>
<comment type="caution">
    <text evidence="4">The sequence shown here is derived from an EMBL/GenBank/DDBJ whole genome shotgun (WGS) entry which is preliminary data.</text>
</comment>
<feature type="DNA-binding region" description="H-T-H motif" evidence="2">
    <location>
        <begin position="36"/>
        <end position="55"/>
    </location>
</feature>
<dbReference type="PROSITE" id="PS50977">
    <property type="entry name" value="HTH_TETR_2"/>
    <property type="match status" value="1"/>
</dbReference>
<gene>
    <name evidence="4" type="ORF">GCM10010430_05720</name>
</gene>
<reference evidence="4 5" key="1">
    <citation type="journal article" date="2019" name="Int. J. Syst. Evol. Microbiol.">
        <title>The Global Catalogue of Microorganisms (GCM) 10K type strain sequencing project: providing services to taxonomists for standard genome sequencing and annotation.</title>
        <authorList>
            <consortium name="The Broad Institute Genomics Platform"/>
            <consortium name="The Broad Institute Genome Sequencing Center for Infectious Disease"/>
            <person name="Wu L."/>
            <person name="Ma J."/>
        </authorList>
    </citation>
    <scope>NUCLEOTIDE SEQUENCE [LARGE SCALE GENOMIC DNA]</scope>
    <source>
        <strain evidence="4 5">JCM 7356</strain>
    </source>
</reference>
<dbReference type="InterPro" id="IPR009057">
    <property type="entry name" value="Homeodomain-like_sf"/>
</dbReference>
<dbReference type="PANTHER" id="PTHR30055">
    <property type="entry name" value="HTH-TYPE TRANSCRIPTIONAL REGULATOR RUTR"/>
    <property type="match status" value="1"/>
</dbReference>
<organism evidence="4 5">
    <name type="scientific">Kitasatospora cystarginea</name>
    <dbReference type="NCBI Taxonomy" id="58350"/>
    <lineage>
        <taxon>Bacteria</taxon>
        <taxon>Bacillati</taxon>
        <taxon>Actinomycetota</taxon>
        <taxon>Actinomycetes</taxon>
        <taxon>Kitasatosporales</taxon>
        <taxon>Streptomycetaceae</taxon>
        <taxon>Kitasatospora</taxon>
    </lineage>
</organism>
<sequence>MADPADGTPQRSHARSNRARILEVARRELGARPDATLDEIARAAGVVRRTVYGHFPGRAALLDALAEEAATALREVLTTAGGPAPGPEEAFARFLLALWPIGDRYRMLLSLARRDLGEERVAELLAPTSAYCTAVLAQGQESGAFHRQLPAPVLSNALQGLTFSLLESVNLGEWQDDGTRATTATLIAAGVSPDRAATVVRELNCPGT</sequence>
<dbReference type="EMBL" id="BAAATR010000002">
    <property type="protein sequence ID" value="GAA2228805.1"/>
    <property type="molecule type" value="Genomic_DNA"/>
</dbReference>
<evidence type="ECO:0000256" key="2">
    <source>
        <dbReference type="PROSITE-ProRule" id="PRU00335"/>
    </source>
</evidence>
<proteinExistence type="predicted"/>
<evidence type="ECO:0000259" key="3">
    <source>
        <dbReference type="PROSITE" id="PS50977"/>
    </source>
</evidence>
<keyword evidence="1 2" id="KW-0238">DNA-binding</keyword>
<dbReference type="InterPro" id="IPR050109">
    <property type="entry name" value="HTH-type_TetR-like_transc_reg"/>
</dbReference>
<dbReference type="InterPro" id="IPR001647">
    <property type="entry name" value="HTH_TetR"/>
</dbReference>
<protein>
    <submittedName>
        <fullName evidence="4">TetR/AcrR family transcriptional regulator</fullName>
    </submittedName>
</protein>
<dbReference type="Gene3D" id="1.10.357.10">
    <property type="entry name" value="Tetracycline Repressor, domain 2"/>
    <property type="match status" value="1"/>
</dbReference>
<dbReference type="SUPFAM" id="SSF46689">
    <property type="entry name" value="Homeodomain-like"/>
    <property type="match status" value="1"/>
</dbReference>
<dbReference type="Pfam" id="PF00440">
    <property type="entry name" value="TetR_N"/>
    <property type="match status" value="1"/>
</dbReference>
<dbReference type="PANTHER" id="PTHR30055:SF209">
    <property type="entry name" value="POSSIBLE TRANSCRIPTIONAL REGULATORY PROTEIN (PROBABLY TETR-FAMILY)"/>
    <property type="match status" value="1"/>
</dbReference>
<keyword evidence="5" id="KW-1185">Reference proteome</keyword>